<reference evidence="3 4" key="1">
    <citation type="submission" date="2014-10" db="EMBL/GenBank/DDBJ databases">
        <title>Pan-genome analysis of Brazilian lineage A amoebal mimiviruses.</title>
        <authorList>
            <person name="Assis F.L."/>
            <person name="Abrahao J.S."/>
            <person name="Kroon E.G."/>
            <person name="Dornas F.P."/>
            <person name="Andrade K.R."/>
            <person name="Borato P.V.M."/>
            <person name="Pilotto M.R."/>
            <person name="Benamar S."/>
            <person name="LaScola B."/>
            <person name="Colson P."/>
        </authorList>
    </citation>
    <scope>NUCLEOTIDE SEQUENCE [LARGE SCALE GENOMIC DNA]</scope>
    <source>
        <strain evidence="3 4">Kroon</strain>
    </source>
</reference>
<dbReference type="Gene3D" id="1.25.40.20">
    <property type="entry name" value="Ankyrin repeat-containing domain"/>
    <property type="match status" value="1"/>
</dbReference>
<keyword evidence="4" id="KW-1185">Reference proteome</keyword>
<proteinExistence type="predicted"/>
<protein>
    <submittedName>
        <fullName evidence="3">Ankyrin repeat protein</fullName>
    </submittedName>
</protein>
<evidence type="ECO:0000256" key="1">
    <source>
        <dbReference type="ARBA" id="ARBA00022737"/>
    </source>
</evidence>
<dbReference type="SUPFAM" id="SSF48403">
    <property type="entry name" value="Ankyrin repeat"/>
    <property type="match status" value="1"/>
</dbReference>
<keyword evidence="1" id="KW-0677">Repeat</keyword>
<evidence type="ECO:0000256" key="2">
    <source>
        <dbReference type="ARBA" id="ARBA00023043"/>
    </source>
</evidence>
<dbReference type="Proteomes" id="UP000240461">
    <property type="component" value="Segment"/>
</dbReference>
<accession>A0A0G2Y5G7</accession>
<dbReference type="KEGG" id="vg:80513617"/>
<sequence>MSAKRLRPNLAHVPVKRSYANILYFGSSAQLLETDRNAGWTKAHEMALHGNLEDHEEEYKEMDKPEVDVRDGFGQTPIWIAATSCKYRNYMFLKRHGADLHQKDNQNRSLLHAAANAVNSECLDIFKDLIANGVSLHQKDMAGSTAIDELKYENTIINYETDGYNRNRREILKYLRQEGYTEIFAPERIFQLDF</sequence>
<organism evidence="3 4">
    <name type="scientific">Acanthamoeba polyphaga mimivirus Kroon</name>
    <dbReference type="NCBI Taxonomy" id="3069720"/>
    <lineage>
        <taxon>Viruses</taxon>
        <taxon>Varidnaviria</taxon>
        <taxon>Bamfordvirae</taxon>
        <taxon>Nucleocytoviricota</taxon>
        <taxon>Megaviricetes</taxon>
        <taxon>Imitervirales</taxon>
        <taxon>Mimiviridae</taxon>
        <taxon>Megamimivirinae</taxon>
        <taxon>Mimivirus</taxon>
        <taxon>Mimivirus lagoaense</taxon>
    </lineage>
</organism>
<name>A0A0G2Y5G7_9VIRU</name>
<dbReference type="EMBL" id="KM982402">
    <property type="protein sequence ID" value="AKI79819.1"/>
    <property type="molecule type" value="Genomic_DNA"/>
</dbReference>
<dbReference type="InterPro" id="IPR050776">
    <property type="entry name" value="Ank_Repeat/CDKN_Inhibitor"/>
</dbReference>
<dbReference type="PANTHER" id="PTHR24201">
    <property type="entry name" value="ANK_REP_REGION DOMAIN-CONTAINING PROTEIN"/>
    <property type="match status" value="1"/>
</dbReference>
<dbReference type="InterPro" id="IPR036770">
    <property type="entry name" value="Ankyrin_rpt-contain_sf"/>
</dbReference>
<keyword evidence="2" id="KW-0040">ANK repeat</keyword>
<evidence type="ECO:0000313" key="4">
    <source>
        <dbReference type="Proteomes" id="UP000240461"/>
    </source>
</evidence>
<evidence type="ECO:0000313" key="3">
    <source>
        <dbReference type="EMBL" id="AKI79819.1"/>
    </source>
</evidence>